<feature type="region of interest" description="Disordered" evidence="1">
    <location>
        <begin position="244"/>
        <end position="321"/>
    </location>
</feature>
<evidence type="ECO:0000313" key="3">
    <source>
        <dbReference type="Proteomes" id="UP000604046"/>
    </source>
</evidence>
<name>A0A812V4J2_9DINO</name>
<feature type="compositionally biased region" description="Acidic residues" evidence="1">
    <location>
        <begin position="244"/>
        <end position="258"/>
    </location>
</feature>
<protein>
    <submittedName>
        <fullName evidence="2">Slc38a6 protein</fullName>
    </submittedName>
</protein>
<sequence>MGASSFGAFGAFSPVPQGPMGPMATQIASDPMACQIVWQKDGTPGSQNDWQQGPYQQASWYGHQQNYSNQLSPAYQYAQQNQWQHDPYTRQNPQFQKHQLYQQYLRNQQYHYQQQERPLSSRRGMARSKRDNKELAQDEADKEDGKAEVSQDKAKAAKAAKHKSKASPGSPRAKDKPERAPSDLIVVSTRPGQPGDRAILECTAPDDAASEASEENAADRRKTLLVPVQLSNISQVMFDDDLFEDEEEEDKESDEVVVVEDKPSISHKQAQSAHLLAGLQRMEGKRGATAPAAHLSPVRPLPPASPRRLRPKTSPFVGKMPSRAQKSYRCYGSMASRPTTVGTVGSASGTISGDVCTRPGTVDSKPKSPAETERAASKPDWDTSFYSMHQRRIPTYDALIDENCPVLSSPARLRHIIETRELPDAYLHIVRARFEQHRQMFDRDGRLGERSRPEPCAMPQDPPRYPDRLVERMVSGFDADGVDTRVKPPAISLDTICQELPPAKPHGQPSHQILCSSEWQNSSLHEEIVESGGDTLPPAVDLEDLEATEQGTLVPSWKKVEGEVKLLWHRLQIPLDLRTALNDGPLASVTPGNLYEIQAHLKRLQGFEAATRKLISKWLEREKLLEQICTSHALGVNDHRLVSLKANVKKLDKLSCDLVADIGVWGRRFADLIVDATRDPLAPTSLPKTRPIFVWGGRDAIERVSEQKSSTKHFIAPEAMARDAAMGKMDKLDKLWVSKRTKPSPWSHNGSPLLRSRVTQSGWFAATCLLQA</sequence>
<evidence type="ECO:0000313" key="2">
    <source>
        <dbReference type="EMBL" id="CAE7596482.1"/>
    </source>
</evidence>
<dbReference type="OrthoDB" id="459177at2759"/>
<keyword evidence="3" id="KW-1185">Reference proteome</keyword>
<dbReference type="Proteomes" id="UP000604046">
    <property type="component" value="Unassembled WGS sequence"/>
</dbReference>
<accession>A0A812V4J2</accession>
<comment type="caution">
    <text evidence="2">The sequence shown here is derived from an EMBL/GenBank/DDBJ whole genome shotgun (WGS) entry which is preliminary data.</text>
</comment>
<feature type="compositionally biased region" description="Basic and acidic residues" evidence="1">
    <location>
        <begin position="364"/>
        <end position="379"/>
    </location>
</feature>
<reference evidence="2" key="1">
    <citation type="submission" date="2021-02" db="EMBL/GenBank/DDBJ databases">
        <authorList>
            <person name="Dougan E. K."/>
            <person name="Rhodes N."/>
            <person name="Thang M."/>
            <person name="Chan C."/>
        </authorList>
    </citation>
    <scope>NUCLEOTIDE SEQUENCE</scope>
</reference>
<feature type="region of interest" description="Disordered" evidence="1">
    <location>
        <begin position="352"/>
        <end position="379"/>
    </location>
</feature>
<feature type="region of interest" description="Disordered" evidence="1">
    <location>
        <begin position="446"/>
        <end position="465"/>
    </location>
</feature>
<dbReference type="AlphaFoldDB" id="A0A812V4J2"/>
<evidence type="ECO:0000256" key="1">
    <source>
        <dbReference type="SAM" id="MobiDB-lite"/>
    </source>
</evidence>
<gene>
    <name evidence="2" type="primary">slc38a6</name>
    <name evidence="2" type="ORF">SNAT2548_LOCUS33940</name>
</gene>
<feature type="compositionally biased region" description="Basic and acidic residues" evidence="1">
    <location>
        <begin position="172"/>
        <end position="181"/>
    </location>
</feature>
<feature type="compositionally biased region" description="Basic residues" evidence="1">
    <location>
        <begin position="156"/>
        <end position="165"/>
    </location>
</feature>
<organism evidence="2 3">
    <name type="scientific">Symbiodinium natans</name>
    <dbReference type="NCBI Taxonomy" id="878477"/>
    <lineage>
        <taxon>Eukaryota</taxon>
        <taxon>Sar</taxon>
        <taxon>Alveolata</taxon>
        <taxon>Dinophyceae</taxon>
        <taxon>Suessiales</taxon>
        <taxon>Symbiodiniaceae</taxon>
        <taxon>Symbiodinium</taxon>
    </lineage>
</organism>
<dbReference type="EMBL" id="CAJNDS010002785">
    <property type="protein sequence ID" value="CAE7596482.1"/>
    <property type="molecule type" value="Genomic_DNA"/>
</dbReference>
<feature type="region of interest" description="Disordered" evidence="1">
    <location>
        <begin position="111"/>
        <end position="220"/>
    </location>
</feature>
<feature type="compositionally biased region" description="Basic and acidic residues" evidence="1">
    <location>
        <begin position="143"/>
        <end position="155"/>
    </location>
</feature>
<proteinExistence type="predicted"/>